<dbReference type="RefSeq" id="YP_009996609.1">
    <property type="nucleotide sequence ID" value="NC_052932.1"/>
</dbReference>
<dbReference type="NCBIfam" id="TIGR01764">
    <property type="entry name" value="excise"/>
    <property type="match status" value="1"/>
</dbReference>
<dbReference type="GeneID" id="62648525"/>
<dbReference type="GO" id="GO:0006355">
    <property type="term" value="P:regulation of DNA-templated transcription"/>
    <property type="evidence" value="ECO:0007669"/>
    <property type="project" value="InterPro"/>
</dbReference>
<proteinExistence type="predicted"/>
<name>A0A2R4A0C6_9CAUD</name>
<keyword evidence="3" id="KW-1185">Reference proteome</keyword>
<dbReference type="EMBL" id="MH045561">
    <property type="protein sequence ID" value="AVR56416.1"/>
    <property type="molecule type" value="Genomic_DNA"/>
</dbReference>
<dbReference type="SUPFAM" id="SSF46955">
    <property type="entry name" value="Putative DNA-binding domain"/>
    <property type="match status" value="1"/>
</dbReference>
<dbReference type="InterPro" id="IPR010093">
    <property type="entry name" value="SinI_DNA-bd"/>
</dbReference>
<feature type="domain" description="HTH merR-type" evidence="1">
    <location>
        <begin position="19"/>
        <end position="72"/>
    </location>
</feature>
<dbReference type="Proteomes" id="UP000244787">
    <property type="component" value="Segment"/>
</dbReference>
<evidence type="ECO:0000259" key="1">
    <source>
        <dbReference type="PROSITE" id="PS50937"/>
    </source>
</evidence>
<evidence type="ECO:0000313" key="3">
    <source>
        <dbReference type="Proteomes" id="UP000244787"/>
    </source>
</evidence>
<dbReference type="Gene3D" id="1.10.1660.10">
    <property type="match status" value="1"/>
</dbReference>
<dbReference type="PROSITE" id="PS50937">
    <property type="entry name" value="HTH_MERR_2"/>
    <property type="match status" value="1"/>
</dbReference>
<protein>
    <submittedName>
        <fullName evidence="2">Helix-turn-helix DNA binding domain protein</fullName>
    </submittedName>
</protein>
<reference evidence="2 3" key="1">
    <citation type="submission" date="2018-03" db="EMBL/GenBank/DDBJ databases">
        <authorList>
            <person name="Stanton A.-C.J."/>
            <person name="Sivanathan V."/>
            <person name="Eleri A."/>
            <person name="Garlena R.A."/>
            <person name="Russell D.A."/>
            <person name="Pope W.H."/>
            <person name="Jacobs-Sera D."/>
            <person name="Hatfull G.F."/>
        </authorList>
    </citation>
    <scope>NUCLEOTIDE SEQUENCE [LARGE SCALE GENOMIC DNA]</scope>
</reference>
<dbReference type="CDD" id="cd04762">
    <property type="entry name" value="HTH_MerR-trunc"/>
    <property type="match status" value="1"/>
</dbReference>
<organism evidence="2 3">
    <name type="scientific">Microbacterium phage PaoPu</name>
    <dbReference type="NCBI Taxonomy" id="2126933"/>
    <lineage>
        <taxon>Viruses</taxon>
        <taxon>Duplodnaviria</taxon>
        <taxon>Heunggongvirae</taxon>
        <taxon>Uroviricota</taxon>
        <taxon>Caudoviricetes</taxon>
        <taxon>Orlajensenviridae</taxon>
        <taxon>Pelczarvirinae</taxon>
        <taxon>Paopuvirus</taxon>
        <taxon>Paopuvirus paopu</taxon>
    </lineage>
</organism>
<dbReference type="InterPro" id="IPR009061">
    <property type="entry name" value="DNA-bd_dom_put_sf"/>
</dbReference>
<dbReference type="InterPro" id="IPR041657">
    <property type="entry name" value="HTH_17"/>
</dbReference>
<gene>
    <name evidence="2" type="primary">24</name>
    <name evidence="2" type="ORF">SEA_PAOPU_24</name>
</gene>
<dbReference type="Pfam" id="PF12728">
    <property type="entry name" value="HTH_17"/>
    <property type="match status" value="1"/>
</dbReference>
<accession>A0A2R4A0C6</accession>
<evidence type="ECO:0000313" key="2">
    <source>
        <dbReference type="EMBL" id="AVR56416.1"/>
    </source>
</evidence>
<dbReference type="InterPro" id="IPR000551">
    <property type="entry name" value="MerR-type_HTH_dom"/>
</dbReference>
<dbReference type="KEGG" id="vg:62648525"/>
<dbReference type="GO" id="GO:0003677">
    <property type="term" value="F:DNA binding"/>
    <property type="evidence" value="ECO:0007669"/>
    <property type="project" value="InterPro"/>
</dbReference>
<sequence length="72" mass="7728">MPTMTAVATNAPLPTNARKLTAGQVAELFGVRVETVRRWADAGKIPCTRTLGGDRRFDPAVVQRILHDVAAA</sequence>